<protein>
    <submittedName>
        <fullName evidence="3">LINE-1 type transposase domain-containing protein 1</fullName>
    </submittedName>
</protein>
<feature type="compositionally biased region" description="Polar residues" evidence="2">
    <location>
        <begin position="62"/>
        <end position="75"/>
    </location>
</feature>
<keyword evidence="1" id="KW-0175">Coiled coil</keyword>
<comment type="caution">
    <text evidence="3">The sequence shown here is derived from an EMBL/GenBank/DDBJ whole genome shotgun (WGS) entry which is preliminary data.</text>
</comment>
<sequence>YPNKNQHPLTPPSQQESAPPTPPSQQESISPTPPFQQESAPLASELFLRPREDPSAGECLISQENSSPLSPTAGSSFDGDTPPKWFTAFSEQFDQKMEKTIRILNESLQQIRERLESLERIFDSHLNNFAELESTLTVHDTWLERLERECDLLKHSNASLVEKLDDLENRSRRCNLCIIGIQEGLESTYPIGFVTELLRELFGSSLFQSQPVIERAHRLGRSTKAGGNTGGRPRVMIVLFHSFQDKERVMRKSRDELVYKGNKLRFFPDYSAELSRRRTAFQPVKATLFQRGVRFTLLYPARLRVMVNGVARIFETPDVAQKFCDEQSP</sequence>
<dbReference type="Proteomes" id="UP000752171">
    <property type="component" value="Unassembled WGS sequence"/>
</dbReference>
<feature type="coiled-coil region" evidence="1">
    <location>
        <begin position="94"/>
        <end position="170"/>
    </location>
</feature>
<dbReference type="InterPro" id="IPR004244">
    <property type="entry name" value="Transposase_22"/>
</dbReference>
<proteinExistence type="predicted"/>
<feature type="non-terminal residue" evidence="3">
    <location>
        <position position="329"/>
    </location>
</feature>
<dbReference type="PANTHER" id="PTHR11505">
    <property type="entry name" value="L1 TRANSPOSABLE ELEMENT-RELATED"/>
    <property type="match status" value="1"/>
</dbReference>
<dbReference type="EMBL" id="JAICCE010000017">
    <property type="protein sequence ID" value="KAG9266198.1"/>
    <property type="molecule type" value="Genomic_DNA"/>
</dbReference>
<evidence type="ECO:0000313" key="4">
    <source>
        <dbReference type="Proteomes" id="UP000752171"/>
    </source>
</evidence>
<feature type="compositionally biased region" description="Polar residues" evidence="2">
    <location>
        <begin position="1"/>
        <end position="39"/>
    </location>
</feature>
<evidence type="ECO:0000313" key="3">
    <source>
        <dbReference type="EMBL" id="KAG9266198.1"/>
    </source>
</evidence>
<accession>A0A8T2L2P8</accession>
<reference evidence="3 4" key="1">
    <citation type="submission" date="2021-07" db="EMBL/GenBank/DDBJ databases">
        <authorList>
            <person name="Imarazene B."/>
            <person name="Zahm M."/>
            <person name="Klopp C."/>
            <person name="Cabau C."/>
            <person name="Beille S."/>
            <person name="Jouanno E."/>
            <person name="Castinel A."/>
            <person name="Lluch J."/>
            <person name="Gil L."/>
            <person name="Kuchtly C."/>
            <person name="Lopez Roques C."/>
            <person name="Donnadieu C."/>
            <person name="Parrinello H."/>
            <person name="Journot L."/>
            <person name="Du K."/>
            <person name="Schartl M."/>
            <person name="Retaux S."/>
            <person name="Guiguen Y."/>
        </authorList>
    </citation>
    <scope>NUCLEOTIDE SEQUENCE [LARGE SCALE GENOMIC DNA]</scope>
    <source>
        <strain evidence="3">Pach_M1</strain>
        <tissue evidence="3">Testis</tissue>
    </source>
</reference>
<organism evidence="3 4">
    <name type="scientific">Astyanax mexicanus</name>
    <name type="common">Blind cave fish</name>
    <name type="synonym">Astyanax fasciatus mexicanus</name>
    <dbReference type="NCBI Taxonomy" id="7994"/>
    <lineage>
        <taxon>Eukaryota</taxon>
        <taxon>Metazoa</taxon>
        <taxon>Chordata</taxon>
        <taxon>Craniata</taxon>
        <taxon>Vertebrata</taxon>
        <taxon>Euteleostomi</taxon>
        <taxon>Actinopterygii</taxon>
        <taxon>Neopterygii</taxon>
        <taxon>Teleostei</taxon>
        <taxon>Ostariophysi</taxon>
        <taxon>Characiformes</taxon>
        <taxon>Characoidei</taxon>
        <taxon>Acestrorhamphidae</taxon>
        <taxon>Acestrorhamphinae</taxon>
        <taxon>Astyanax</taxon>
    </lineage>
</organism>
<feature type="region of interest" description="Disordered" evidence="2">
    <location>
        <begin position="1"/>
        <end position="81"/>
    </location>
</feature>
<dbReference type="Gene3D" id="3.30.70.1820">
    <property type="entry name" value="L1 transposable element, RRM domain"/>
    <property type="match status" value="1"/>
</dbReference>
<evidence type="ECO:0000256" key="1">
    <source>
        <dbReference type="SAM" id="Coils"/>
    </source>
</evidence>
<gene>
    <name evidence="3" type="primary">LIRE1</name>
    <name evidence="3" type="ORF">AMEX_G20716</name>
</gene>
<name>A0A8T2L2P8_ASTMX</name>
<evidence type="ECO:0000256" key="2">
    <source>
        <dbReference type="SAM" id="MobiDB-lite"/>
    </source>
</evidence>
<dbReference type="AlphaFoldDB" id="A0A8T2L2P8"/>